<dbReference type="GO" id="GO:0003677">
    <property type="term" value="F:DNA binding"/>
    <property type="evidence" value="ECO:0007669"/>
    <property type="project" value="InterPro"/>
</dbReference>
<dbReference type="AlphaFoldDB" id="A0A7C4EVX0"/>
<dbReference type="EMBL" id="DTGT01000065">
    <property type="protein sequence ID" value="HGH60077.1"/>
    <property type="molecule type" value="Genomic_DNA"/>
</dbReference>
<gene>
    <name evidence="2" type="ORF">ENV54_02125</name>
</gene>
<dbReference type="Pfam" id="PF04851">
    <property type="entry name" value="ResIII"/>
    <property type="match status" value="1"/>
</dbReference>
<dbReference type="SUPFAM" id="SSF52540">
    <property type="entry name" value="P-loop containing nucleoside triphosphate hydrolases"/>
    <property type="match status" value="1"/>
</dbReference>
<dbReference type="Gene3D" id="3.40.50.300">
    <property type="entry name" value="P-loop containing nucleotide triphosphate hydrolases"/>
    <property type="match status" value="2"/>
</dbReference>
<dbReference type="InterPro" id="IPR027417">
    <property type="entry name" value="P-loop_NTPase"/>
</dbReference>
<comment type="caution">
    <text evidence="2">The sequence shown here is derived from an EMBL/GenBank/DDBJ whole genome shotgun (WGS) entry which is preliminary data.</text>
</comment>
<name>A0A7C4EVX0_9BACT</name>
<evidence type="ECO:0000259" key="1">
    <source>
        <dbReference type="Pfam" id="PF04851"/>
    </source>
</evidence>
<protein>
    <recommendedName>
        <fullName evidence="1">Helicase/UvrB N-terminal domain-containing protein</fullName>
    </recommendedName>
</protein>
<reference evidence="2" key="1">
    <citation type="journal article" date="2020" name="mSystems">
        <title>Genome- and Community-Level Interaction Insights into Carbon Utilization and Element Cycling Functions of Hydrothermarchaeota in Hydrothermal Sediment.</title>
        <authorList>
            <person name="Zhou Z."/>
            <person name="Liu Y."/>
            <person name="Xu W."/>
            <person name="Pan J."/>
            <person name="Luo Z.H."/>
            <person name="Li M."/>
        </authorList>
    </citation>
    <scope>NUCLEOTIDE SEQUENCE [LARGE SCALE GENOMIC DNA]</scope>
    <source>
        <strain evidence="2">SpSt-769</strain>
    </source>
</reference>
<sequence length="852" mass="98362">MGSILLDHKIKSAVAAWREQGYKSASPVTQRLLEFWFQEEHWLKDGVGASSMMPFKFWRAQREAIEALIYVYEVCRYHNLYSLSRNFGVSLTFDPTTDNWPKYCFKMATGSGKTFVMALAIVWQYFNRFFRTENGCRYTSRFLLIAPNLIVLDRLHGKSDTGQVDRSAFADNAIFKNFPFIPPEWEADFDLQLVYQSQVTAPHAFGTLYLTNVQQLYEEKAAEPANAIYEALGPYVVKGQSLSRVDLERALAEHPDLLVLNDEAHHVHSDDLEWAKAIARLHEAGTAQGTGGLLMQLDFSATPYTGAGDHKVFFPHIIYDYPLAAAIRDQVVKRPKIGEIEHAPEPLTKDYLKRNRLQIDTGVEVFRQFQRDLKPTGKKPVLFVMADRTGHADRVRAYLEREHRLKTLVIHTDTAGVITKKDLGKAREAARSIDTNEYEAIVSVMMLKEGWDVKNVCVIVPLRSYESAILAEQTLGRGLRRMTPLTAGWEEKLIVIDHPRFRDLWNAEIQNEDLDIEITEARRVYEPANVVRVDPSKLEYDFSIPVLAGGITRDVRRIACLDVGSLPGRLFRWDEITLPTVMFREKDLLTQKTDLERELSFDYTDRYEVYLANITKAILAHCGASAQFVEVVPKVRQYIEQHLFDRRVDMTDPDTVRKLNHLPVREKIRDVFADAILRLQVVEQPYQLVERWSLAEWNEGKAFHTSEPVYPARKTVFAEGEREGLPYPRSSEYEKQFMRYLDAQDKVLAYTRVLPRMPLRIPYHDAQGYLRHYMPDFVVRTAQGYFLLEPKGEGWDKHEDTLAKVEAANEWCRKVSELTGESWTFVKILQPDFERFRELPFSQLLLACQSIK</sequence>
<dbReference type="PANTHER" id="PTHR47396">
    <property type="entry name" value="TYPE I RESTRICTION ENZYME ECOKI R PROTEIN"/>
    <property type="match status" value="1"/>
</dbReference>
<dbReference type="PANTHER" id="PTHR47396:SF1">
    <property type="entry name" value="ATP-DEPENDENT HELICASE IRC3-RELATED"/>
    <property type="match status" value="1"/>
</dbReference>
<dbReference type="InterPro" id="IPR050742">
    <property type="entry name" value="Helicase_Restrict-Modif_Enz"/>
</dbReference>
<evidence type="ECO:0000313" key="2">
    <source>
        <dbReference type="EMBL" id="HGH60077.1"/>
    </source>
</evidence>
<dbReference type="InterPro" id="IPR006935">
    <property type="entry name" value="Helicase/UvrB_N"/>
</dbReference>
<dbReference type="GO" id="GO:0005524">
    <property type="term" value="F:ATP binding"/>
    <property type="evidence" value="ECO:0007669"/>
    <property type="project" value="InterPro"/>
</dbReference>
<proteinExistence type="predicted"/>
<feature type="domain" description="Helicase/UvrB N-terminal" evidence="1">
    <location>
        <begin position="59"/>
        <end position="304"/>
    </location>
</feature>
<dbReference type="GO" id="GO:0005829">
    <property type="term" value="C:cytosol"/>
    <property type="evidence" value="ECO:0007669"/>
    <property type="project" value="TreeGrafter"/>
</dbReference>
<accession>A0A7C4EVX0</accession>
<organism evidence="2">
    <name type="scientific">Desulfomonile tiedjei</name>
    <dbReference type="NCBI Taxonomy" id="2358"/>
    <lineage>
        <taxon>Bacteria</taxon>
        <taxon>Pseudomonadati</taxon>
        <taxon>Thermodesulfobacteriota</taxon>
        <taxon>Desulfomonilia</taxon>
        <taxon>Desulfomonilales</taxon>
        <taxon>Desulfomonilaceae</taxon>
        <taxon>Desulfomonile</taxon>
    </lineage>
</organism>
<dbReference type="GO" id="GO:0016787">
    <property type="term" value="F:hydrolase activity"/>
    <property type="evidence" value="ECO:0007669"/>
    <property type="project" value="InterPro"/>
</dbReference>